<protein>
    <submittedName>
        <fullName evidence="1">Uncharacterized protein</fullName>
    </submittedName>
</protein>
<dbReference type="EMBL" id="QFGA01000002">
    <property type="protein sequence ID" value="TEB05330.1"/>
    <property type="molecule type" value="Genomic_DNA"/>
</dbReference>
<dbReference type="Proteomes" id="UP000298324">
    <property type="component" value="Unassembled WGS sequence"/>
</dbReference>
<sequence>MKTGMRRPGRDRLERALIRLVVVIAAIIMLVQSLRAGDPLPEDAVPVASLERTHPPLTAGLLQEPVVTFQLKNYSTLPLARILVNGESRGEFRDRYVTVFVQEGDLIEVDGSRYSRPLDIEVLDVSKEVLVPSAGDHLRVEGGISCLARVRLGNR</sequence>
<keyword evidence="2" id="KW-1185">Reference proteome</keyword>
<accession>A0A4Y7R9K8</accession>
<comment type="caution">
    <text evidence="1">The sequence shown here is derived from an EMBL/GenBank/DDBJ whole genome shotgun (WGS) entry which is preliminary data.</text>
</comment>
<evidence type="ECO:0000313" key="2">
    <source>
        <dbReference type="Proteomes" id="UP000298324"/>
    </source>
</evidence>
<organism evidence="1 2">
    <name type="scientific">Pelotomaculum schinkii</name>
    <dbReference type="NCBI Taxonomy" id="78350"/>
    <lineage>
        <taxon>Bacteria</taxon>
        <taxon>Bacillati</taxon>
        <taxon>Bacillota</taxon>
        <taxon>Clostridia</taxon>
        <taxon>Eubacteriales</taxon>
        <taxon>Desulfotomaculaceae</taxon>
        <taxon>Pelotomaculum</taxon>
    </lineage>
</organism>
<dbReference type="RefSeq" id="WP_134217037.1">
    <property type="nucleotide sequence ID" value="NZ_QFGA01000002.1"/>
</dbReference>
<reference evidence="1 2" key="1">
    <citation type="journal article" date="2018" name="Environ. Microbiol.">
        <title>Novel energy conservation strategies and behaviour of Pelotomaculum schinkii driving syntrophic propionate catabolism.</title>
        <authorList>
            <person name="Hidalgo-Ahumada C.A.P."/>
            <person name="Nobu M.K."/>
            <person name="Narihiro T."/>
            <person name="Tamaki H."/>
            <person name="Liu W.T."/>
            <person name="Kamagata Y."/>
            <person name="Stams A.J.M."/>
            <person name="Imachi H."/>
            <person name="Sousa D.Z."/>
        </authorList>
    </citation>
    <scope>NUCLEOTIDE SEQUENCE [LARGE SCALE GENOMIC DNA]</scope>
    <source>
        <strain evidence="1 2">HH</strain>
    </source>
</reference>
<evidence type="ECO:0000313" key="1">
    <source>
        <dbReference type="EMBL" id="TEB05330.1"/>
    </source>
</evidence>
<proteinExistence type="predicted"/>
<gene>
    <name evidence="1" type="ORF">Psch_02371</name>
</gene>
<name>A0A4Y7R9K8_9FIRM</name>
<dbReference type="AlphaFoldDB" id="A0A4Y7R9K8"/>